<name>A0A060N9C5_CLOBO</name>
<dbReference type="RefSeq" id="WP_030031785.1">
    <property type="nucleotide sequence ID" value="NZ_BA000058.1"/>
</dbReference>
<dbReference type="HOGENOM" id="CLU_2631859_0_0_9"/>
<keyword evidence="1" id="KW-0067">ATP-binding</keyword>
<keyword evidence="1" id="KW-0347">Helicase</keyword>
<keyword evidence="1" id="KW-0378">Hydrolase</keyword>
<organism evidence="1">
    <name type="scientific">Clostridium botulinum B str. Osaka05</name>
    <dbReference type="NCBI Taxonomy" id="1407017"/>
    <lineage>
        <taxon>Bacteria</taxon>
        <taxon>Bacillati</taxon>
        <taxon>Bacillota</taxon>
        <taxon>Clostridia</taxon>
        <taxon>Eubacteriales</taxon>
        <taxon>Clostridiaceae</taxon>
        <taxon>Clostridium</taxon>
    </lineage>
</organism>
<sequence length="77" mass="9305">MITDKDTSDEFKDDYNKRKAEYEKEESKEFYRDILKNAIRGMKELSEEDKNRHTQFLNNASYEELEKLFDSLISNTK</sequence>
<protein>
    <submittedName>
        <fullName evidence="1">ATP-dependent helicase</fullName>
    </submittedName>
</protein>
<dbReference type="Proteomes" id="UP000054164">
    <property type="component" value="Unassembled WGS sequence"/>
</dbReference>
<proteinExistence type="predicted"/>
<keyword evidence="1" id="KW-0547">Nucleotide-binding</keyword>
<evidence type="ECO:0000313" key="1">
    <source>
        <dbReference type="EMBL" id="BAO04749.1"/>
    </source>
</evidence>
<dbReference type="GO" id="GO:0004386">
    <property type="term" value="F:helicase activity"/>
    <property type="evidence" value="ECO:0007669"/>
    <property type="project" value="UniProtKB-KW"/>
</dbReference>
<reference evidence="1" key="1">
    <citation type="submission" date="2013-10" db="EMBL/GenBank/DDBJ databases">
        <title>Draft genome sequence of Clostridium botulinum type B strain Osaka05.</title>
        <authorList>
            <person name="Sakaguchi Y."/>
            <person name="Hosomi K."/>
            <person name="Uchiyama J."/>
            <person name="Ogura Y."/>
            <person name="Sakaguchi M."/>
            <person name="Kohda T."/>
            <person name="Mukamoto M."/>
            <person name="Misawa N."/>
            <person name="Matsuzaki S."/>
            <person name="Hayashi T."/>
            <person name="Kozaki S."/>
        </authorList>
    </citation>
    <scope>NUCLEOTIDE SEQUENCE</scope>
    <source>
        <strain evidence="1">Osaka05</strain>
    </source>
</reference>
<dbReference type="AlphaFoldDB" id="A0A060N9C5"/>
<dbReference type="EMBL" id="BA000058">
    <property type="protein sequence ID" value="BAO04749.1"/>
    <property type="molecule type" value="Genomic_DNA"/>
</dbReference>
<accession>A0A060N9C5</accession>
<gene>
    <name evidence="1" type="ORF">CBO05P1_030</name>
</gene>